<proteinExistence type="predicted"/>
<sequence>MSFADIAASTDCQADTFSFMETERKKILNAAHSLPTSVNRSGIETIRKIEQLRRWELSWTMHMSSLAEYAKVQHIPWCLRIMLQPALFKDNQDFLAKWHCILNHCSLDLITLNVQQLQLGSRELKQQLHILEENYKAIPETDTAVMCDLEMRMEHLQEDLLQMKLSNFTRDTRDYSRGEAYMWKDARRQTRKYWTPSSRLSDRGSADSSEGG</sequence>
<organism evidence="1 2">
    <name type="scientific">Xenopus laevis</name>
    <name type="common">African clawed frog</name>
    <dbReference type="NCBI Taxonomy" id="8355"/>
    <lineage>
        <taxon>Eukaryota</taxon>
        <taxon>Metazoa</taxon>
        <taxon>Chordata</taxon>
        <taxon>Craniata</taxon>
        <taxon>Vertebrata</taxon>
        <taxon>Euteleostomi</taxon>
        <taxon>Amphibia</taxon>
        <taxon>Batrachia</taxon>
        <taxon>Anura</taxon>
        <taxon>Pipoidea</taxon>
        <taxon>Pipidae</taxon>
        <taxon>Xenopodinae</taxon>
        <taxon>Xenopus</taxon>
        <taxon>Xenopus</taxon>
    </lineage>
</organism>
<name>A0A974DUF5_XENLA</name>
<evidence type="ECO:0000313" key="2">
    <source>
        <dbReference type="Proteomes" id="UP000694892"/>
    </source>
</evidence>
<accession>A0A974DUF5</accession>
<dbReference type="Proteomes" id="UP000694892">
    <property type="component" value="Chromosome 1S"/>
</dbReference>
<dbReference type="AlphaFoldDB" id="A0A974DUF5"/>
<gene>
    <name evidence="1" type="ORF">XELAEV_18010565mg</name>
</gene>
<dbReference type="EMBL" id="CM004467">
    <property type="protein sequence ID" value="OCT98334.1"/>
    <property type="molecule type" value="Genomic_DNA"/>
</dbReference>
<evidence type="ECO:0000313" key="1">
    <source>
        <dbReference type="EMBL" id="OCT98334.1"/>
    </source>
</evidence>
<protein>
    <submittedName>
        <fullName evidence="1">Uncharacterized protein</fullName>
    </submittedName>
</protein>
<reference evidence="2" key="1">
    <citation type="journal article" date="2016" name="Nature">
        <title>Genome evolution in the allotetraploid frog Xenopus laevis.</title>
        <authorList>
            <person name="Session A.M."/>
            <person name="Uno Y."/>
            <person name="Kwon T."/>
            <person name="Chapman J.A."/>
            <person name="Toyoda A."/>
            <person name="Takahashi S."/>
            <person name="Fukui A."/>
            <person name="Hikosaka A."/>
            <person name="Suzuki A."/>
            <person name="Kondo M."/>
            <person name="van Heeringen S.J."/>
            <person name="Quigley I."/>
            <person name="Heinz S."/>
            <person name="Ogino H."/>
            <person name="Ochi H."/>
            <person name="Hellsten U."/>
            <person name="Lyons J.B."/>
            <person name="Simakov O."/>
            <person name="Putnam N."/>
            <person name="Stites J."/>
            <person name="Kuroki Y."/>
            <person name="Tanaka T."/>
            <person name="Michiue T."/>
            <person name="Watanabe M."/>
            <person name="Bogdanovic O."/>
            <person name="Lister R."/>
            <person name="Georgiou G."/>
            <person name="Paranjpe S.S."/>
            <person name="van Kruijsbergen I."/>
            <person name="Shu S."/>
            <person name="Carlson J."/>
            <person name="Kinoshita T."/>
            <person name="Ohta Y."/>
            <person name="Mawaribuchi S."/>
            <person name="Jenkins J."/>
            <person name="Grimwood J."/>
            <person name="Schmutz J."/>
            <person name="Mitros T."/>
            <person name="Mozaffari S.V."/>
            <person name="Suzuki Y."/>
            <person name="Haramoto Y."/>
            <person name="Yamamoto T.S."/>
            <person name="Takagi C."/>
            <person name="Heald R."/>
            <person name="Miller K."/>
            <person name="Haudenschild C."/>
            <person name="Kitzman J."/>
            <person name="Nakayama T."/>
            <person name="Izutsu Y."/>
            <person name="Robert J."/>
            <person name="Fortriede J."/>
            <person name="Burns K."/>
            <person name="Lotay V."/>
            <person name="Karimi K."/>
            <person name="Yasuoka Y."/>
            <person name="Dichmann D.S."/>
            <person name="Flajnik M.F."/>
            <person name="Houston D.W."/>
            <person name="Shendure J."/>
            <person name="DuPasquier L."/>
            <person name="Vize P.D."/>
            <person name="Zorn A.M."/>
            <person name="Ito M."/>
            <person name="Marcotte E.M."/>
            <person name="Wallingford J.B."/>
            <person name="Ito Y."/>
            <person name="Asashima M."/>
            <person name="Ueno N."/>
            <person name="Matsuda Y."/>
            <person name="Veenstra G.J."/>
            <person name="Fujiyama A."/>
            <person name="Harland R.M."/>
            <person name="Taira M."/>
            <person name="Rokhsar D.S."/>
        </authorList>
    </citation>
    <scope>NUCLEOTIDE SEQUENCE [LARGE SCALE GENOMIC DNA]</scope>
    <source>
        <strain evidence="2">J</strain>
    </source>
</reference>